<organism evidence="1 2">
    <name type="scientific">Bifidobacterium bombi DSM 19703</name>
    <dbReference type="NCBI Taxonomy" id="1341695"/>
    <lineage>
        <taxon>Bacteria</taxon>
        <taxon>Bacillati</taxon>
        <taxon>Actinomycetota</taxon>
        <taxon>Actinomycetes</taxon>
        <taxon>Bifidobacteriales</taxon>
        <taxon>Bifidobacteriaceae</taxon>
        <taxon>Bifidobacterium</taxon>
    </lineage>
</organism>
<dbReference type="EMBL" id="ATLK01000002">
    <property type="protein sequence ID" value="KFF30477.1"/>
    <property type="molecule type" value="Genomic_DNA"/>
</dbReference>
<dbReference type="SUPFAM" id="SSF51735">
    <property type="entry name" value="NAD(P)-binding Rossmann-fold domains"/>
    <property type="match status" value="1"/>
</dbReference>
<proteinExistence type="predicted"/>
<dbReference type="InterPro" id="IPR036291">
    <property type="entry name" value="NAD(P)-bd_dom_sf"/>
</dbReference>
<evidence type="ECO:0000313" key="1">
    <source>
        <dbReference type="EMBL" id="KFF30477.1"/>
    </source>
</evidence>
<dbReference type="PANTHER" id="PTHR14239">
    <property type="entry name" value="DUDULIN-RELATED"/>
    <property type="match status" value="1"/>
</dbReference>
<evidence type="ECO:0000313" key="2">
    <source>
        <dbReference type="Proteomes" id="UP000028730"/>
    </source>
</evidence>
<keyword evidence="2" id="KW-1185">Reference proteome</keyword>
<dbReference type="InterPro" id="IPR051267">
    <property type="entry name" value="STEAP_metalloreductase"/>
</dbReference>
<protein>
    <submittedName>
        <fullName evidence="1">Dinucleotide-binding enzyme</fullName>
    </submittedName>
</protein>
<dbReference type="Proteomes" id="UP000028730">
    <property type="component" value="Unassembled WGS sequence"/>
</dbReference>
<gene>
    <name evidence="1" type="ORF">BBOMB_1324</name>
</gene>
<accession>A0A086BNG3</accession>
<dbReference type="PANTHER" id="PTHR14239:SF10">
    <property type="entry name" value="REDUCTASE"/>
    <property type="match status" value="1"/>
</dbReference>
<comment type="caution">
    <text evidence="1">The sequence shown here is derived from an EMBL/GenBank/DDBJ whole genome shotgun (WGS) entry which is preliminary data.</text>
</comment>
<sequence>MTTATIFGKGNMGTAIMGIFEDADWQVQILDSKTTPSTTIEGSIVILAVPYPALTAITGTFSDQFKGRIVVDITNPVDFNTMDSLLPAADSSAAAELQTKLPDSQVLKAFNTMFAGNLSSKKVGPNQATVLIAGDSKDAKSELANVIKKAGLNAIDAGSLKRARELEAMGFLQLAMGVAGKLSFDGGFAILQ</sequence>
<reference evidence="1 2" key="1">
    <citation type="journal article" date="2014" name="Appl. Environ. Microbiol.">
        <title>Genomic encyclopedia of type strains of the genus Bifidobacterium.</title>
        <authorList>
            <person name="Milani C."/>
            <person name="Lugli G.A."/>
            <person name="Duranti S."/>
            <person name="Turroni F."/>
            <person name="Bottacini F."/>
            <person name="Mangifesta M."/>
            <person name="Sanchez B."/>
            <person name="Viappiani A."/>
            <person name="Mancabelli L."/>
            <person name="Taminiau B."/>
            <person name="Delcenserie V."/>
            <person name="Barrangou R."/>
            <person name="Margolles A."/>
            <person name="van Sinderen D."/>
            <person name="Ventura M."/>
        </authorList>
    </citation>
    <scope>NUCLEOTIDE SEQUENCE [LARGE SCALE GENOMIC DNA]</scope>
    <source>
        <strain evidence="1 2">DSM 19703</strain>
    </source>
</reference>
<dbReference type="RefSeq" id="WP_044087665.1">
    <property type="nucleotide sequence ID" value="NZ_ATLK01000002.1"/>
</dbReference>
<dbReference type="eggNOG" id="COG2085">
    <property type="taxonomic scope" value="Bacteria"/>
</dbReference>
<dbReference type="OrthoDB" id="5738121at2"/>
<dbReference type="Gene3D" id="3.40.50.720">
    <property type="entry name" value="NAD(P)-binding Rossmann-like Domain"/>
    <property type="match status" value="1"/>
</dbReference>
<name>A0A086BNG3_9BIFI</name>
<dbReference type="AlphaFoldDB" id="A0A086BNG3"/>